<dbReference type="SUPFAM" id="SSF56801">
    <property type="entry name" value="Acetyl-CoA synthetase-like"/>
    <property type="match status" value="1"/>
</dbReference>
<reference evidence="5 6" key="1">
    <citation type="submission" date="2023-03" db="EMBL/GenBank/DDBJ databases">
        <title>Genome sequence of Lichtheimia ornata CBS 291.66.</title>
        <authorList>
            <person name="Mohabir J.T."/>
            <person name="Shea T.P."/>
            <person name="Kurbessoian T."/>
            <person name="Berby B."/>
            <person name="Fontaine J."/>
            <person name="Livny J."/>
            <person name="Gnirke A."/>
            <person name="Stajich J.E."/>
            <person name="Cuomo C.A."/>
        </authorList>
    </citation>
    <scope>NUCLEOTIDE SEQUENCE [LARGE SCALE GENOMIC DNA]</scope>
    <source>
        <strain evidence="5">CBS 291.66</strain>
    </source>
</reference>
<evidence type="ECO:0000256" key="2">
    <source>
        <dbReference type="ARBA" id="ARBA00022598"/>
    </source>
</evidence>
<dbReference type="Pfam" id="PF00501">
    <property type="entry name" value="AMP-binding"/>
    <property type="match status" value="1"/>
</dbReference>
<dbReference type="PANTHER" id="PTHR24096:SF149">
    <property type="entry name" value="AMP-BINDING DOMAIN-CONTAINING PROTEIN-RELATED"/>
    <property type="match status" value="1"/>
</dbReference>
<evidence type="ECO:0000313" key="6">
    <source>
        <dbReference type="Proteomes" id="UP001234581"/>
    </source>
</evidence>
<comment type="caution">
    <text evidence="5">The sequence shown here is derived from an EMBL/GenBank/DDBJ whole genome shotgun (WGS) entry which is preliminary data.</text>
</comment>
<dbReference type="Pfam" id="PF13193">
    <property type="entry name" value="AMP-binding_C"/>
    <property type="match status" value="1"/>
</dbReference>
<gene>
    <name evidence="5" type="ORF">O0I10_002349</name>
</gene>
<dbReference type="InterPro" id="IPR045851">
    <property type="entry name" value="AMP-bd_C_sf"/>
</dbReference>
<dbReference type="InterPro" id="IPR000873">
    <property type="entry name" value="AMP-dep_synth/lig_dom"/>
</dbReference>
<name>A0AAD7Y246_9FUNG</name>
<comment type="similarity">
    <text evidence="1">Belongs to the ATP-dependent AMP-binding enzyme family.</text>
</comment>
<feature type="domain" description="AMP-binding enzyme C-terminal" evidence="4">
    <location>
        <begin position="458"/>
        <end position="531"/>
    </location>
</feature>
<dbReference type="GO" id="GO:0019748">
    <property type="term" value="P:secondary metabolic process"/>
    <property type="evidence" value="ECO:0007669"/>
    <property type="project" value="TreeGrafter"/>
</dbReference>
<proteinExistence type="inferred from homology"/>
<dbReference type="PANTHER" id="PTHR24096">
    <property type="entry name" value="LONG-CHAIN-FATTY-ACID--COA LIGASE"/>
    <property type="match status" value="1"/>
</dbReference>
<dbReference type="GeneID" id="83209767"/>
<feature type="domain" description="AMP-dependent synthetase/ligase" evidence="3">
    <location>
        <begin position="39"/>
        <end position="397"/>
    </location>
</feature>
<dbReference type="InterPro" id="IPR042099">
    <property type="entry name" value="ANL_N_sf"/>
</dbReference>
<dbReference type="EMBL" id="JARTCD010000006">
    <property type="protein sequence ID" value="KAJ8662018.1"/>
    <property type="molecule type" value="Genomic_DNA"/>
</dbReference>
<dbReference type="AlphaFoldDB" id="A0AAD7Y246"/>
<evidence type="ECO:0008006" key="7">
    <source>
        <dbReference type="Google" id="ProtNLM"/>
    </source>
</evidence>
<dbReference type="Gene3D" id="3.40.50.12780">
    <property type="entry name" value="N-terminal domain of ligase-like"/>
    <property type="match status" value="1"/>
</dbReference>
<keyword evidence="6" id="KW-1185">Reference proteome</keyword>
<dbReference type="RefSeq" id="XP_058346931.1">
    <property type="nucleotide sequence ID" value="XM_058482433.1"/>
</dbReference>
<dbReference type="InterPro" id="IPR025110">
    <property type="entry name" value="AMP-bd_C"/>
</dbReference>
<dbReference type="GO" id="GO:0016405">
    <property type="term" value="F:CoA-ligase activity"/>
    <property type="evidence" value="ECO:0007669"/>
    <property type="project" value="TreeGrafter"/>
</dbReference>
<sequence>MLSSRPSVQANQTKSYYHAIFENNPDQRYAISDTEPLLIDGDNPEHHYSFQQLRQHVLTFSAVLRDEQPFNVKRGDLITLYAPNDIDFMVAMHGIMAAGAIAAVLPIECKSSQEVADICKQGCPTLAVVHASTLETMIDALAACMMTDIQIVVIGQDAKHDPKNGIHSLHKLIEQPRRDAEAMVMDPKESAFTICTSGTTGPRKLAAISHGVAALRLSFVPCPPITNKAHSYMPCQPISLILGNTTTNLGIQQRTRTLVCKTPLSVEKICALIEKFKVEHTLAALWTLLDFTRSPVVDKYDLSSLKGILSGGQHVPDAVMEAVKARINADVIVIYGSTESWSVFSKSTNDVARKGGEGNLLLPREDLRVVDEDGNDAAVGQPGELWVKSHLALSRYYNNPEATAKAFREDGYYRTGDYFVVDNDGNYRYRGRMSDRIRTKGKTFPPAFLEDLCYQYSDDIKECCVVGGFSKRLGYELPRAYVVLVGNSEKDQQAFTDGLVSYVNNRVPQAEMQLSGGAKCLKKLPLTKSDKVDRYKLRGIAQEEIN</sequence>
<keyword evidence="2" id="KW-0436">Ligase</keyword>
<dbReference type="Gene3D" id="3.30.300.30">
    <property type="match status" value="1"/>
</dbReference>
<accession>A0AAD7Y246</accession>
<evidence type="ECO:0000259" key="3">
    <source>
        <dbReference type="Pfam" id="PF00501"/>
    </source>
</evidence>
<dbReference type="Proteomes" id="UP001234581">
    <property type="component" value="Unassembled WGS sequence"/>
</dbReference>
<evidence type="ECO:0000256" key="1">
    <source>
        <dbReference type="ARBA" id="ARBA00006432"/>
    </source>
</evidence>
<protein>
    <recommendedName>
        <fullName evidence="7">AMP-dependent synthetase/ligase domain-containing protein</fullName>
    </recommendedName>
</protein>
<evidence type="ECO:0000313" key="5">
    <source>
        <dbReference type="EMBL" id="KAJ8662018.1"/>
    </source>
</evidence>
<organism evidence="5 6">
    <name type="scientific">Lichtheimia ornata</name>
    <dbReference type="NCBI Taxonomy" id="688661"/>
    <lineage>
        <taxon>Eukaryota</taxon>
        <taxon>Fungi</taxon>
        <taxon>Fungi incertae sedis</taxon>
        <taxon>Mucoromycota</taxon>
        <taxon>Mucoromycotina</taxon>
        <taxon>Mucoromycetes</taxon>
        <taxon>Mucorales</taxon>
        <taxon>Lichtheimiaceae</taxon>
        <taxon>Lichtheimia</taxon>
    </lineage>
</organism>
<evidence type="ECO:0000259" key="4">
    <source>
        <dbReference type="Pfam" id="PF13193"/>
    </source>
</evidence>